<gene>
    <name evidence="2" type="ORF">FRD01_10590</name>
</gene>
<dbReference type="Proteomes" id="UP000321595">
    <property type="component" value="Chromosome"/>
</dbReference>
<organism evidence="2 3">
    <name type="scientific">Microvenator marinus</name>
    <dbReference type="NCBI Taxonomy" id="2600177"/>
    <lineage>
        <taxon>Bacteria</taxon>
        <taxon>Deltaproteobacteria</taxon>
        <taxon>Bradymonadales</taxon>
        <taxon>Microvenatoraceae</taxon>
        <taxon>Microvenator</taxon>
    </lineage>
</organism>
<dbReference type="KEGG" id="bbae:FRD01_10590"/>
<keyword evidence="3" id="KW-1185">Reference proteome</keyword>
<dbReference type="AlphaFoldDB" id="A0A5B8XQY7"/>
<evidence type="ECO:0000313" key="3">
    <source>
        <dbReference type="Proteomes" id="UP000321595"/>
    </source>
</evidence>
<dbReference type="PROSITE" id="PS51257">
    <property type="entry name" value="PROKAR_LIPOPROTEIN"/>
    <property type="match status" value="1"/>
</dbReference>
<dbReference type="EMBL" id="CP042467">
    <property type="protein sequence ID" value="QED27671.1"/>
    <property type="molecule type" value="Genomic_DNA"/>
</dbReference>
<evidence type="ECO:0000256" key="1">
    <source>
        <dbReference type="SAM" id="SignalP"/>
    </source>
</evidence>
<sequence>MMKSLGFTLLFMFCLWTTPAWASCPSGYYPCGSEHCVPNDGVCCASVGLPEYYCPGGTECRSTGECVSPGYDDYDNYDDTDNYDANDDYDNGGTYSSGDEYCSWQGSGQCTMEYCLSEDDPCTGRYIVDGKSFYCDACSSNGLELCAEEAANYCYEGGDDSAALGGCQAIESNESEGLVLGLLIGCTLLVSRRRRQEAAE</sequence>
<keyword evidence="1" id="KW-0732">Signal</keyword>
<accession>A0A5B8XQY7</accession>
<feature type="signal peptide" evidence="1">
    <location>
        <begin position="1"/>
        <end position="22"/>
    </location>
</feature>
<evidence type="ECO:0000313" key="2">
    <source>
        <dbReference type="EMBL" id="QED27671.1"/>
    </source>
</evidence>
<feature type="chain" id="PRO_5023094058" evidence="1">
    <location>
        <begin position="23"/>
        <end position="200"/>
    </location>
</feature>
<name>A0A5B8XQY7_9DELT</name>
<proteinExistence type="predicted"/>
<protein>
    <submittedName>
        <fullName evidence="2">Uncharacterized protein</fullName>
    </submittedName>
</protein>
<reference evidence="2 3" key="1">
    <citation type="submission" date="2019-08" db="EMBL/GenBank/DDBJ databases">
        <authorList>
            <person name="Liang Q."/>
        </authorList>
    </citation>
    <scope>NUCLEOTIDE SEQUENCE [LARGE SCALE GENOMIC DNA]</scope>
    <source>
        <strain evidence="2 3">V1718</strain>
    </source>
</reference>
<dbReference type="RefSeq" id="WP_146959415.1">
    <property type="nucleotide sequence ID" value="NZ_CP042467.1"/>
</dbReference>